<dbReference type="InterPro" id="IPR050342">
    <property type="entry name" value="HMGB"/>
</dbReference>
<dbReference type="eggNOG" id="KOG0527">
    <property type="taxonomic scope" value="Eukaryota"/>
</dbReference>
<dbReference type="EMBL" id="DS268455">
    <property type="protein sequence ID" value="EFP04594.1"/>
    <property type="molecule type" value="Genomic_DNA"/>
</dbReference>
<feature type="DNA-binding region" description="HMG box" evidence="2">
    <location>
        <begin position="154"/>
        <end position="222"/>
    </location>
</feature>
<dbReference type="AlphaFoldDB" id="E3MLP2"/>
<dbReference type="Pfam" id="PF00505">
    <property type="entry name" value="HMG_box"/>
    <property type="match status" value="3"/>
</dbReference>
<gene>
    <name evidence="4" type="ORF">CRE_31226</name>
</gene>
<sequence>MSIIPDFHELSKTQYMLFRDAKHPQLAEQYPDLTDEELVELVASLWEEATPEEKAFYSSEAARLKALQKKFYGHLKRPRSAYTIWSNENCIDLFNQNPTANARVITKKLGIMWNDMSDEEKTPYFQQEEMEKAVFNAAVESIKNNNKTEEKKPIKGPKTSYNIFYSFKKNELEKENLSIEKTKMAEEINKTWRNMSDAEKAPFRVQAMQLKKEYNKISANQNSQSLRMAKKRKADVANQDAITLSPSLSTDSEVEREDNQTPSVRLLECSFSNLGIDDGELEQLENIEPTVKMPDDFPWEKKKTDLIFQERIVDYADYQDSQSHLLLENYFFF</sequence>
<dbReference type="PANTHER" id="PTHR48112">
    <property type="entry name" value="HIGH MOBILITY GROUP PROTEIN DSP1"/>
    <property type="match status" value="1"/>
</dbReference>
<dbReference type="STRING" id="31234.E3MLP2"/>
<keyword evidence="5" id="KW-1185">Reference proteome</keyword>
<dbReference type="SUPFAM" id="SSF47095">
    <property type="entry name" value="HMG-box"/>
    <property type="match status" value="3"/>
</dbReference>
<evidence type="ECO:0000259" key="3">
    <source>
        <dbReference type="PROSITE" id="PS50118"/>
    </source>
</evidence>
<feature type="domain" description="HMG box" evidence="3">
    <location>
        <begin position="154"/>
        <end position="222"/>
    </location>
</feature>
<dbReference type="HOGENOM" id="CLU_821926_0_0_1"/>
<keyword evidence="2" id="KW-0539">Nucleus</keyword>
<feature type="DNA-binding region" description="HMG box" evidence="2">
    <location>
        <begin position="8"/>
        <end position="76"/>
    </location>
</feature>
<dbReference type="OrthoDB" id="1919336at2759"/>
<evidence type="ECO:0000313" key="4">
    <source>
        <dbReference type="EMBL" id="EFP04594.1"/>
    </source>
</evidence>
<proteinExistence type="predicted"/>
<dbReference type="Proteomes" id="UP000008281">
    <property type="component" value="Unassembled WGS sequence"/>
</dbReference>
<protein>
    <recommendedName>
        <fullName evidence="3">HMG box domain-containing protein</fullName>
    </recommendedName>
</protein>
<accession>E3MLP2</accession>
<evidence type="ECO:0000313" key="5">
    <source>
        <dbReference type="Proteomes" id="UP000008281"/>
    </source>
</evidence>
<dbReference type="GO" id="GO:0005634">
    <property type="term" value="C:nucleus"/>
    <property type="evidence" value="ECO:0007669"/>
    <property type="project" value="UniProtKB-UniRule"/>
</dbReference>
<name>E3MLP2_CAERE</name>
<feature type="DNA-binding region" description="HMG box" evidence="2">
    <location>
        <begin position="75"/>
        <end position="143"/>
    </location>
</feature>
<feature type="domain" description="HMG box" evidence="3">
    <location>
        <begin position="8"/>
        <end position="76"/>
    </location>
</feature>
<feature type="domain" description="HMG box" evidence="3">
    <location>
        <begin position="75"/>
        <end position="143"/>
    </location>
</feature>
<dbReference type="CDD" id="cd00084">
    <property type="entry name" value="HMG-box_SF"/>
    <property type="match status" value="2"/>
</dbReference>
<dbReference type="InterPro" id="IPR009071">
    <property type="entry name" value="HMG_box_dom"/>
</dbReference>
<dbReference type="InterPro" id="IPR036910">
    <property type="entry name" value="HMG_box_dom_sf"/>
</dbReference>
<reference evidence="4" key="1">
    <citation type="submission" date="2007-07" db="EMBL/GenBank/DDBJ databases">
        <title>PCAP assembly of the Caenorhabditis remanei genome.</title>
        <authorList>
            <consortium name="The Caenorhabditis remanei Sequencing Consortium"/>
            <person name="Wilson R.K."/>
        </authorList>
    </citation>
    <scope>NUCLEOTIDE SEQUENCE [LARGE SCALE GENOMIC DNA]</scope>
    <source>
        <strain evidence="4">PB4641</strain>
    </source>
</reference>
<keyword evidence="1 2" id="KW-0238">DNA-binding</keyword>
<organism evidence="5">
    <name type="scientific">Caenorhabditis remanei</name>
    <name type="common">Caenorhabditis vulgaris</name>
    <dbReference type="NCBI Taxonomy" id="31234"/>
    <lineage>
        <taxon>Eukaryota</taxon>
        <taxon>Metazoa</taxon>
        <taxon>Ecdysozoa</taxon>
        <taxon>Nematoda</taxon>
        <taxon>Chromadorea</taxon>
        <taxon>Rhabditida</taxon>
        <taxon>Rhabditina</taxon>
        <taxon>Rhabditomorpha</taxon>
        <taxon>Rhabditoidea</taxon>
        <taxon>Rhabditidae</taxon>
        <taxon>Peloderinae</taxon>
        <taxon>Caenorhabditis</taxon>
    </lineage>
</organism>
<evidence type="ECO:0000256" key="1">
    <source>
        <dbReference type="ARBA" id="ARBA00023125"/>
    </source>
</evidence>
<dbReference type="GO" id="GO:0003677">
    <property type="term" value="F:DNA binding"/>
    <property type="evidence" value="ECO:0007669"/>
    <property type="project" value="UniProtKB-UniRule"/>
</dbReference>
<evidence type="ECO:0000256" key="2">
    <source>
        <dbReference type="PROSITE-ProRule" id="PRU00267"/>
    </source>
</evidence>
<dbReference type="PROSITE" id="PS50118">
    <property type="entry name" value="HMG_BOX_2"/>
    <property type="match status" value="3"/>
</dbReference>
<dbReference type="SMART" id="SM00398">
    <property type="entry name" value="HMG"/>
    <property type="match status" value="3"/>
</dbReference>
<dbReference type="Gene3D" id="1.10.30.10">
    <property type="entry name" value="High mobility group box domain"/>
    <property type="match status" value="3"/>
</dbReference>
<dbReference type="InParanoid" id="E3MLP2"/>